<protein>
    <submittedName>
        <fullName evidence="1">Glycosyltransferase involved in cell wall bisynthesis</fullName>
    </submittedName>
</protein>
<proteinExistence type="predicted"/>
<evidence type="ECO:0000313" key="1">
    <source>
        <dbReference type="EMBL" id="SHG02744.1"/>
    </source>
</evidence>
<keyword evidence="2" id="KW-1185">Reference proteome</keyword>
<evidence type="ECO:0000313" key="2">
    <source>
        <dbReference type="Proteomes" id="UP000184048"/>
    </source>
</evidence>
<reference evidence="1 2" key="1">
    <citation type="submission" date="2016-11" db="EMBL/GenBank/DDBJ databases">
        <authorList>
            <person name="Jaros S."/>
            <person name="Januszkiewicz K."/>
            <person name="Wedrychowicz H."/>
        </authorList>
    </citation>
    <scope>NUCLEOTIDE SEQUENCE [LARGE SCALE GENOMIC DNA]</scope>
    <source>
        <strain evidence="1 2">DSM 18119</strain>
    </source>
</reference>
<accession>A0A1M5GG93</accession>
<dbReference type="PANTHER" id="PTHR12526:SF630">
    <property type="entry name" value="GLYCOSYLTRANSFERASE"/>
    <property type="match status" value="1"/>
</dbReference>
<dbReference type="Pfam" id="PF13692">
    <property type="entry name" value="Glyco_trans_1_4"/>
    <property type="match status" value="1"/>
</dbReference>
<keyword evidence="1" id="KW-0808">Transferase</keyword>
<dbReference type="SUPFAM" id="SSF53756">
    <property type="entry name" value="UDP-Glycosyltransferase/glycogen phosphorylase"/>
    <property type="match status" value="1"/>
</dbReference>
<dbReference type="EMBL" id="FQUU01000032">
    <property type="protein sequence ID" value="SHG02744.1"/>
    <property type="molecule type" value="Genomic_DNA"/>
</dbReference>
<dbReference type="STRING" id="1121884.SAMN02745131_04142"/>
<dbReference type="RefSeq" id="WP_072837249.1">
    <property type="nucleotide sequence ID" value="NZ_FQUU01000032.1"/>
</dbReference>
<dbReference type="AlphaFoldDB" id="A0A1M5GG93"/>
<dbReference type="PANTHER" id="PTHR12526">
    <property type="entry name" value="GLYCOSYLTRANSFERASE"/>
    <property type="match status" value="1"/>
</dbReference>
<dbReference type="Proteomes" id="UP000184048">
    <property type="component" value="Unassembled WGS sequence"/>
</dbReference>
<sequence length="400" mass="46050">MQAKNKTIFLFGYGRYDHLYESVSFILAKEFAKNNHTVYYIDYPFTTRDAMRLKNTESYKVRKDAFEGKNDGILSTSIPNLNILIVPPLYSLHFLPEGKIYRTLLRLNDKKIAERINKIIARDNIRDYIFINSWVFHYPNVTQYLHIKPSLKIYHCIDPVIMPYDAKHGVISEDILVKDSDLVVCTSQKLCDEKKKVHPKTFFVSNAADIKHSILATDKNLPEYEGLAQFKKPIIGYFGNIEKRIDYAMLRDVALMNKDKSFVFAGPVEKEYVPGYIDSIDNIHFIGRIPYAQLPNVLKTFDVAIIPFRRYEDSATVFPMKLFEYLGSGKPVVATDFNLDLKNFTGELVPYCSTAEEFSASINNALHNDTGELRQARIDLACQHTWESRAAAFEEIMMNA</sequence>
<dbReference type="Gene3D" id="3.40.50.2000">
    <property type="entry name" value="Glycogen Phosphorylase B"/>
    <property type="match status" value="1"/>
</dbReference>
<name>A0A1M5GG93_9BACT</name>
<gene>
    <name evidence="1" type="ORF">SAMN02745131_04142</name>
</gene>
<organism evidence="1 2">
    <name type="scientific">Flavisolibacter ginsengisoli DSM 18119</name>
    <dbReference type="NCBI Taxonomy" id="1121884"/>
    <lineage>
        <taxon>Bacteria</taxon>
        <taxon>Pseudomonadati</taxon>
        <taxon>Bacteroidota</taxon>
        <taxon>Chitinophagia</taxon>
        <taxon>Chitinophagales</taxon>
        <taxon>Chitinophagaceae</taxon>
        <taxon>Flavisolibacter</taxon>
    </lineage>
</organism>
<dbReference type="OrthoDB" id="9816564at2"/>
<dbReference type="GO" id="GO:0016740">
    <property type="term" value="F:transferase activity"/>
    <property type="evidence" value="ECO:0007669"/>
    <property type="project" value="UniProtKB-KW"/>
</dbReference>